<evidence type="ECO:0000313" key="3">
    <source>
        <dbReference type="Proteomes" id="UP001604277"/>
    </source>
</evidence>
<reference evidence="3" key="1">
    <citation type="submission" date="2024-07" db="EMBL/GenBank/DDBJ databases">
        <title>Two chromosome-level genome assemblies of Korean endemic species Abeliophyllum distichum and Forsythia ovata (Oleaceae).</title>
        <authorList>
            <person name="Jang H."/>
        </authorList>
    </citation>
    <scope>NUCLEOTIDE SEQUENCE [LARGE SCALE GENOMIC DNA]</scope>
</reference>
<gene>
    <name evidence="2" type="ORF">Fot_00302</name>
</gene>
<name>A0ABD1X3S5_9LAMI</name>
<sequence length="133" mass="14221">MGMERAREGFEARGELLALVSGRCYGLMVMGDPCELYRAVSNELKKGGNLPGHRGLISENQPGITKEIHSGRSAAALPPLLTPYPHKEYPSLPPPPAVSSRAIHYQTRSEPPLPMGGSVRSLSISSEGSEVKG</sequence>
<dbReference type="Proteomes" id="UP001604277">
    <property type="component" value="Unassembled WGS sequence"/>
</dbReference>
<dbReference type="AlphaFoldDB" id="A0ABD1X3S5"/>
<accession>A0ABD1X3S5</accession>
<evidence type="ECO:0000313" key="2">
    <source>
        <dbReference type="EMBL" id="KAL2555563.1"/>
    </source>
</evidence>
<comment type="caution">
    <text evidence="2">The sequence shown here is derived from an EMBL/GenBank/DDBJ whole genome shotgun (WGS) entry which is preliminary data.</text>
</comment>
<proteinExistence type="predicted"/>
<protein>
    <submittedName>
        <fullName evidence="2">Uncharacterized protein</fullName>
    </submittedName>
</protein>
<evidence type="ECO:0000256" key="1">
    <source>
        <dbReference type="SAM" id="MobiDB-lite"/>
    </source>
</evidence>
<keyword evidence="3" id="KW-1185">Reference proteome</keyword>
<organism evidence="2 3">
    <name type="scientific">Forsythia ovata</name>
    <dbReference type="NCBI Taxonomy" id="205694"/>
    <lineage>
        <taxon>Eukaryota</taxon>
        <taxon>Viridiplantae</taxon>
        <taxon>Streptophyta</taxon>
        <taxon>Embryophyta</taxon>
        <taxon>Tracheophyta</taxon>
        <taxon>Spermatophyta</taxon>
        <taxon>Magnoliopsida</taxon>
        <taxon>eudicotyledons</taxon>
        <taxon>Gunneridae</taxon>
        <taxon>Pentapetalae</taxon>
        <taxon>asterids</taxon>
        <taxon>lamiids</taxon>
        <taxon>Lamiales</taxon>
        <taxon>Oleaceae</taxon>
        <taxon>Forsythieae</taxon>
        <taxon>Forsythia</taxon>
    </lineage>
</organism>
<feature type="region of interest" description="Disordered" evidence="1">
    <location>
        <begin position="76"/>
        <end position="133"/>
    </location>
</feature>
<dbReference type="EMBL" id="JBFOLJ010000001">
    <property type="protein sequence ID" value="KAL2555563.1"/>
    <property type="molecule type" value="Genomic_DNA"/>
</dbReference>
<feature type="compositionally biased region" description="Polar residues" evidence="1">
    <location>
        <begin position="120"/>
        <end position="133"/>
    </location>
</feature>